<keyword evidence="2" id="KW-1185">Reference proteome</keyword>
<dbReference type="RefSeq" id="WP_131584492.1">
    <property type="nucleotide sequence ID" value="NZ_SJZJ01000021.1"/>
</dbReference>
<protein>
    <submittedName>
        <fullName evidence="1">Uncharacterized protein</fullName>
    </submittedName>
</protein>
<reference evidence="1 2" key="1">
    <citation type="submission" date="2019-03" db="EMBL/GenBank/DDBJ databases">
        <authorList>
            <person name="Kim M.K.M."/>
        </authorList>
    </citation>
    <scope>NUCLEOTIDE SEQUENCE [LARGE SCALE GENOMIC DNA]</scope>
    <source>
        <strain evidence="1 2">18JY15-6</strain>
    </source>
</reference>
<dbReference type="AlphaFoldDB" id="A0A4R1BZ37"/>
<dbReference type="Proteomes" id="UP000295453">
    <property type="component" value="Unassembled WGS sequence"/>
</dbReference>
<dbReference type="EMBL" id="SJZJ01000021">
    <property type="protein sequence ID" value="TCJ22696.1"/>
    <property type="molecule type" value="Genomic_DNA"/>
</dbReference>
<sequence length="172" mass="18575">MSPAADGHDLNPATGPLLSGRAAAAVLASVGIAPAQGRRGMLILRVGRGLDPRASWSPQELLSRSWPIAPLARWELKARSQREPIPCVITAAGFVAAGADIVGAEVDGDGRTVLRTTAPSHWWAALEGRRLPTGPGTSWMWWPRPSADGRIRLERRQSRLRRHRPGAGRMHP</sequence>
<dbReference type="OrthoDB" id="3789804at2"/>
<name>A0A4R1BZ37_9ACTN</name>
<accession>A0A4R1BZ37</accession>
<comment type="caution">
    <text evidence="1">The sequence shown here is derived from an EMBL/GenBank/DDBJ whole genome shotgun (WGS) entry which is preliminary data.</text>
</comment>
<organism evidence="1 2">
    <name type="scientific">Nocardioides jejuensis</name>
    <dbReference type="NCBI Taxonomy" id="2502782"/>
    <lineage>
        <taxon>Bacteria</taxon>
        <taxon>Bacillati</taxon>
        <taxon>Actinomycetota</taxon>
        <taxon>Actinomycetes</taxon>
        <taxon>Propionibacteriales</taxon>
        <taxon>Nocardioidaceae</taxon>
        <taxon>Nocardioides</taxon>
    </lineage>
</organism>
<gene>
    <name evidence="1" type="ORF">EPD65_12140</name>
</gene>
<evidence type="ECO:0000313" key="2">
    <source>
        <dbReference type="Proteomes" id="UP000295453"/>
    </source>
</evidence>
<evidence type="ECO:0000313" key="1">
    <source>
        <dbReference type="EMBL" id="TCJ22696.1"/>
    </source>
</evidence>
<proteinExistence type="predicted"/>